<dbReference type="InParanoid" id="A2E8A0"/>
<protein>
    <submittedName>
        <fullName evidence="2">Uncharacterized protein</fullName>
    </submittedName>
</protein>
<evidence type="ECO:0000256" key="1">
    <source>
        <dbReference type="SAM" id="Phobius"/>
    </source>
</evidence>
<name>A2E8A0_TRIV3</name>
<dbReference type="VEuPathDB" id="TrichDB:TVAGG3_1027080"/>
<keyword evidence="3" id="KW-1185">Reference proteome</keyword>
<dbReference type="VEuPathDB" id="TrichDB:TVAG_358970"/>
<keyword evidence="1" id="KW-1133">Transmembrane helix</keyword>
<feature type="transmembrane region" description="Helical" evidence="1">
    <location>
        <begin position="321"/>
        <end position="346"/>
    </location>
</feature>
<dbReference type="EMBL" id="DS113325">
    <property type="protein sequence ID" value="EAY11118.1"/>
    <property type="molecule type" value="Genomic_DNA"/>
</dbReference>
<evidence type="ECO:0000313" key="2">
    <source>
        <dbReference type="EMBL" id="EAY11118.1"/>
    </source>
</evidence>
<reference evidence="2" key="2">
    <citation type="journal article" date="2007" name="Science">
        <title>Draft genome sequence of the sexually transmitted pathogen Trichomonas vaginalis.</title>
        <authorList>
            <person name="Carlton J.M."/>
            <person name="Hirt R.P."/>
            <person name="Silva J.C."/>
            <person name="Delcher A.L."/>
            <person name="Schatz M."/>
            <person name="Zhao Q."/>
            <person name="Wortman J.R."/>
            <person name="Bidwell S.L."/>
            <person name="Alsmark U.C.M."/>
            <person name="Besteiro S."/>
            <person name="Sicheritz-Ponten T."/>
            <person name="Noel C.J."/>
            <person name="Dacks J.B."/>
            <person name="Foster P.G."/>
            <person name="Simillion C."/>
            <person name="Van de Peer Y."/>
            <person name="Miranda-Saavedra D."/>
            <person name="Barton G.J."/>
            <person name="Westrop G.D."/>
            <person name="Mueller S."/>
            <person name="Dessi D."/>
            <person name="Fiori P.L."/>
            <person name="Ren Q."/>
            <person name="Paulsen I."/>
            <person name="Zhang H."/>
            <person name="Bastida-Corcuera F.D."/>
            <person name="Simoes-Barbosa A."/>
            <person name="Brown M.T."/>
            <person name="Hayes R.D."/>
            <person name="Mukherjee M."/>
            <person name="Okumura C.Y."/>
            <person name="Schneider R."/>
            <person name="Smith A.J."/>
            <person name="Vanacova S."/>
            <person name="Villalvazo M."/>
            <person name="Haas B.J."/>
            <person name="Pertea M."/>
            <person name="Feldblyum T.V."/>
            <person name="Utterback T.R."/>
            <person name="Shu C.L."/>
            <person name="Osoegawa K."/>
            <person name="de Jong P.J."/>
            <person name="Hrdy I."/>
            <person name="Horvathova L."/>
            <person name="Zubacova Z."/>
            <person name="Dolezal P."/>
            <person name="Malik S.B."/>
            <person name="Logsdon J.M. Jr."/>
            <person name="Henze K."/>
            <person name="Gupta A."/>
            <person name="Wang C.C."/>
            <person name="Dunne R.L."/>
            <person name="Upcroft J.A."/>
            <person name="Upcroft P."/>
            <person name="White O."/>
            <person name="Salzberg S.L."/>
            <person name="Tang P."/>
            <person name="Chiu C.-H."/>
            <person name="Lee Y.-S."/>
            <person name="Embley T.M."/>
            <person name="Coombs G.H."/>
            <person name="Mottram J.C."/>
            <person name="Tachezy J."/>
            <person name="Fraser-Liggett C.M."/>
            <person name="Johnson P.J."/>
        </authorList>
    </citation>
    <scope>NUCLEOTIDE SEQUENCE [LARGE SCALE GENOMIC DNA]</scope>
    <source>
        <strain evidence="2">G3</strain>
    </source>
</reference>
<dbReference type="KEGG" id="tva:4769069"/>
<dbReference type="RefSeq" id="XP_001323341.1">
    <property type="nucleotide sequence ID" value="XM_001323306.1"/>
</dbReference>
<accession>A2E8A0</accession>
<dbReference type="AlphaFoldDB" id="A2E8A0"/>
<keyword evidence="1" id="KW-0472">Membrane</keyword>
<reference evidence="2" key="1">
    <citation type="submission" date="2006-10" db="EMBL/GenBank/DDBJ databases">
        <authorList>
            <person name="Amadeo P."/>
            <person name="Zhao Q."/>
            <person name="Wortman J."/>
            <person name="Fraser-Liggett C."/>
            <person name="Carlton J."/>
        </authorList>
    </citation>
    <scope>NUCLEOTIDE SEQUENCE</scope>
    <source>
        <strain evidence="2">G3</strain>
    </source>
</reference>
<sequence length="407" mass="46011">MPPRHDFNIVGKFFDEYRYIERHSYVVFTQFKGVHGYATSGRTFLGILGNTNITVLYFNTSGKINFYTYEQTPVSVHFAVYNMSNTVCTNFITASGNTNFSVQTAYGEKNCLFSAFRTAEKGIANSSAKTERFSYGMTGKYVASGRFGSSFYSVHTNPYNSTDNWVHHVVDVRETDSETYLINSNYSPYQAYYISDSAPAGRLTFTSGFNNTGTNSNCSRYNNCTNYNCSKYNNCTNYNCSKYNNCTNNNCSKYNNCTNYNCSKYHNCTNNNGSRYDNCTKYHNCTSGNGTRHHNCTDYNNSNCTDPFAWAEDFAGVRIPIWIYGFASIFSVTIIGGAIVLVICLCRKKRNNHENETNLQDLNERMLSNVQQPIAMMPPQPVAYVVAYPQPVVGHVEPFKDPYAAPK</sequence>
<organism evidence="2 3">
    <name type="scientific">Trichomonas vaginalis (strain ATCC PRA-98 / G3)</name>
    <dbReference type="NCBI Taxonomy" id="412133"/>
    <lineage>
        <taxon>Eukaryota</taxon>
        <taxon>Metamonada</taxon>
        <taxon>Parabasalia</taxon>
        <taxon>Trichomonadida</taxon>
        <taxon>Trichomonadidae</taxon>
        <taxon>Trichomonas</taxon>
    </lineage>
</organism>
<dbReference type="Proteomes" id="UP000001542">
    <property type="component" value="Unassembled WGS sequence"/>
</dbReference>
<evidence type="ECO:0000313" key="3">
    <source>
        <dbReference type="Proteomes" id="UP000001542"/>
    </source>
</evidence>
<keyword evidence="1" id="KW-0812">Transmembrane</keyword>
<proteinExistence type="predicted"/>
<gene>
    <name evidence="2" type="ORF">TVAG_358970</name>
</gene>